<evidence type="ECO:0000313" key="6">
    <source>
        <dbReference type="Proteomes" id="UP000067444"/>
    </source>
</evidence>
<evidence type="ECO:0000256" key="4">
    <source>
        <dbReference type="ARBA" id="ARBA00023136"/>
    </source>
</evidence>
<evidence type="ECO:0000313" key="5">
    <source>
        <dbReference type="EMBL" id="AKS46760.1"/>
    </source>
</evidence>
<dbReference type="InterPro" id="IPR001129">
    <property type="entry name" value="Membr-assoc_MAPEG"/>
</dbReference>
<sequence length="160" mass="17166">MKRIGIAIGMVLGAVWAVAIVLLPLRLGLPFIPPALAIPAAFLIPGAVMAMMIGVLAARRFFNTDLIDGEAAASGTRAQIDERVLRNTTEQMVLALLVWPFVGFSLGGVSILALGIGMAVARLLFWVGYHVSPPLRSLGFAASFYPTLFGAFWAVWIWVN</sequence>
<dbReference type="STRING" id="1458307.OSB_22230"/>
<dbReference type="Pfam" id="PF01124">
    <property type="entry name" value="MAPEG"/>
    <property type="match status" value="1"/>
</dbReference>
<dbReference type="SUPFAM" id="SSF161084">
    <property type="entry name" value="MAPEG domain-like"/>
    <property type="match status" value="1"/>
</dbReference>
<accession>A0A0K0Y764</accession>
<dbReference type="GO" id="GO:0016020">
    <property type="term" value="C:membrane"/>
    <property type="evidence" value="ECO:0007669"/>
    <property type="project" value="UniProtKB-SubCell"/>
</dbReference>
<dbReference type="Gene3D" id="1.20.120.550">
    <property type="entry name" value="Membrane associated eicosanoid/glutathione metabolism-like domain"/>
    <property type="match status" value="1"/>
</dbReference>
<gene>
    <name evidence="5" type="ORF">OSB_22230</name>
</gene>
<reference evidence="5 6" key="1">
    <citation type="journal article" date="2015" name="Genome Announc.">
        <title>Closed Genome Sequence of Octadecabacter temperatus SB1, the First Mesophilic Species of the Genus Octadecabacter.</title>
        <authorList>
            <person name="Voget S."/>
            <person name="Billerbeck S."/>
            <person name="Simon M."/>
            <person name="Daniel R."/>
        </authorList>
    </citation>
    <scope>NUCLEOTIDE SEQUENCE [LARGE SCALE GENOMIC DNA]</scope>
    <source>
        <strain evidence="5 6">SB1</strain>
    </source>
</reference>
<keyword evidence="3" id="KW-1133">Transmembrane helix</keyword>
<keyword evidence="4" id="KW-0472">Membrane</keyword>
<dbReference type="KEGG" id="otm:OSB_22230"/>
<organism evidence="5 6">
    <name type="scientific">Octadecabacter temperatus</name>
    <dbReference type="NCBI Taxonomy" id="1458307"/>
    <lineage>
        <taxon>Bacteria</taxon>
        <taxon>Pseudomonadati</taxon>
        <taxon>Pseudomonadota</taxon>
        <taxon>Alphaproteobacteria</taxon>
        <taxon>Rhodobacterales</taxon>
        <taxon>Roseobacteraceae</taxon>
        <taxon>Octadecabacter</taxon>
    </lineage>
</organism>
<dbReference type="InterPro" id="IPR023352">
    <property type="entry name" value="MAPEG-like_dom_sf"/>
</dbReference>
<evidence type="ECO:0000256" key="1">
    <source>
        <dbReference type="ARBA" id="ARBA00004370"/>
    </source>
</evidence>
<evidence type="ECO:0000256" key="2">
    <source>
        <dbReference type="ARBA" id="ARBA00022692"/>
    </source>
</evidence>
<keyword evidence="2" id="KW-0812">Transmembrane</keyword>
<dbReference type="EMBL" id="CP012160">
    <property type="protein sequence ID" value="AKS46760.1"/>
    <property type="molecule type" value="Genomic_DNA"/>
</dbReference>
<protein>
    <submittedName>
        <fullName evidence="5">MAPEG family protein</fullName>
    </submittedName>
</protein>
<dbReference type="AlphaFoldDB" id="A0A0K0Y764"/>
<keyword evidence="6" id="KW-1185">Reference proteome</keyword>
<dbReference type="Proteomes" id="UP000067444">
    <property type="component" value="Chromosome"/>
</dbReference>
<proteinExistence type="predicted"/>
<comment type="subcellular location">
    <subcellularLocation>
        <location evidence="1">Membrane</location>
    </subcellularLocation>
</comment>
<evidence type="ECO:0000256" key="3">
    <source>
        <dbReference type="ARBA" id="ARBA00022989"/>
    </source>
</evidence>
<name>A0A0K0Y764_9RHOB</name>